<protein>
    <recommendedName>
        <fullName evidence="2">Type IV / VI secretion system DotU domain-containing protein</fullName>
    </recommendedName>
</protein>
<dbReference type="PANTHER" id="PTHR38033:SF1">
    <property type="entry name" value="DOTU FAMILY TYPE IV_VI SECRETION SYSTEM PROTEIN"/>
    <property type="match status" value="1"/>
</dbReference>
<reference evidence="3 4" key="1">
    <citation type="journal article" date="2014" name="ISME J.">
        <title>Ecophysiology of Thioploca ingrica as revealed by the complete genome sequence supplemented with proteomic evidence.</title>
        <authorList>
            <person name="Kojima H."/>
            <person name="Ogura Y."/>
            <person name="Yamamoto N."/>
            <person name="Togashi T."/>
            <person name="Mori H."/>
            <person name="Watanabe T."/>
            <person name="Nemoto F."/>
            <person name="Kurokawa K."/>
            <person name="Hayashi T."/>
            <person name="Fukui M."/>
        </authorList>
    </citation>
    <scope>NUCLEOTIDE SEQUENCE [LARGE SCALE GENOMIC DNA]</scope>
</reference>
<evidence type="ECO:0000313" key="4">
    <source>
        <dbReference type="Proteomes" id="UP000031623"/>
    </source>
</evidence>
<keyword evidence="1" id="KW-1133">Transmembrane helix</keyword>
<proteinExistence type="predicted"/>
<dbReference type="KEGG" id="tig:THII_1005"/>
<dbReference type="EMBL" id="AP014633">
    <property type="protein sequence ID" value="BAP55302.1"/>
    <property type="molecule type" value="Genomic_DNA"/>
</dbReference>
<feature type="domain" description="Type IV / VI secretion system DotU" evidence="2">
    <location>
        <begin position="16"/>
        <end position="223"/>
    </location>
</feature>
<accession>A0A090AIR0</accession>
<dbReference type="InterPro" id="IPR038522">
    <property type="entry name" value="T4/T6SS_DotU_sf"/>
</dbReference>
<organism evidence="3 4">
    <name type="scientific">Thioploca ingrica</name>
    <dbReference type="NCBI Taxonomy" id="40754"/>
    <lineage>
        <taxon>Bacteria</taxon>
        <taxon>Pseudomonadati</taxon>
        <taxon>Pseudomonadota</taxon>
        <taxon>Gammaproteobacteria</taxon>
        <taxon>Thiotrichales</taxon>
        <taxon>Thiotrichaceae</taxon>
        <taxon>Thioploca</taxon>
    </lineage>
</organism>
<dbReference type="Proteomes" id="UP000031623">
    <property type="component" value="Chromosome"/>
</dbReference>
<dbReference type="Gene3D" id="1.25.40.590">
    <property type="entry name" value="Type IV / VI secretion system, DotU"/>
    <property type="match status" value="1"/>
</dbReference>
<feature type="transmembrane region" description="Helical" evidence="1">
    <location>
        <begin position="207"/>
        <end position="230"/>
    </location>
</feature>
<dbReference type="AlphaFoldDB" id="A0A090AIR0"/>
<evidence type="ECO:0000313" key="3">
    <source>
        <dbReference type="EMBL" id="BAP55302.1"/>
    </source>
</evidence>
<dbReference type="Pfam" id="PF09850">
    <property type="entry name" value="DotU"/>
    <property type="match status" value="1"/>
</dbReference>
<evidence type="ECO:0000256" key="1">
    <source>
        <dbReference type="SAM" id="Phobius"/>
    </source>
</evidence>
<sequence length="250" mass="30312">MLFSGEQIESTLYRYFHEFYNEVIQIKQAPDERSRIQHQLISVFDRQRLDASQRGGEQHLKLYKEAQYLMVALTDEIFLHLFEWAGKETWRTQLLEVRMFNSQIAGQRVFENLNALLNKRDQNTLELARLYLIVLFLGFQGQYRSTTDPIQLQEYENYRRQLYFFITQKNVDELHDRLYYEVNKRIFPEAYRVTELKQEERQWLPSLFWWQVSFIALFVSLFFVSIGLWYQVTHDINSQTEQILEKHASP</sequence>
<name>A0A090AIR0_9GAMM</name>
<dbReference type="STRING" id="40754.THII_1005"/>
<keyword evidence="1" id="KW-0472">Membrane</keyword>
<dbReference type="PANTHER" id="PTHR38033">
    <property type="entry name" value="MEMBRANE PROTEIN-RELATED"/>
    <property type="match status" value="1"/>
</dbReference>
<keyword evidence="1" id="KW-0812">Transmembrane</keyword>
<dbReference type="InterPro" id="IPR017732">
    <property type="entry name" value="T4/T6SS_DotU"/>
</dbReference>
<dbReference type="OrthoDB" id="345640at2"/>
<keyword evidence="4" id="KW-1185">Reference proteome</keyword>
<dbReference type="HOGENOM" id="CLU_082334_0_0_6"/>
<gene>
    <name evidence="3" type="ORF">THII_1005</name>
</gene>
<evidence type="ECO:0000259" key="2">
    <source>
        <dbReference type="Pfam" id="PF09850"/>
    </source>
</evidence>